<dbReference type="Gene3D" id="3.30.70.1620">
    <property type="match status" value="1"/>
</dbReference>
<dbReference type="PIRSF" id="PIRSF005719">
    <property type="entry name" value="SMC"/>
    <property type="match status" value="1"/>
</dbReference>
<evidence type="ECO:0000256" key="4">
    <source>
        <dbReference type="ARBA" id="ARBA00023054"/>
    </source>
</evidence>
<dbReference type="InterPro" id="IPR036277">
    <property type="entry name" value="SMC_hinge_sf"/>
</dbReference>
<comment type="domain">
    <text evidence="6">Contains large globular domains required for ATP hydrolysis at each terminus and a third globular domain forming a flexible hinge near the middle of the molecule. These domains are separated by coiled-coil structures.</text>
</comment>
<comment type="caution">
    <text evidence="8">The sequence shown here is derived from an EMBL/GenBank/DDBJ whole genome shotgun (WGS) entry which is preliminary data.</text>
</comment>
<evidence type="ECO:0000256" key="3">
    <source>
        <dbReference type="ARBA" id="ARBA00022840"/>
    </source>
</evidence>
<keyword evidence="5 6" id="KW-0238">DNA-binding</keyword>
<dbReference type="SMART" id="SM00968">
    <property type="entry name" value="SMC_hinge"/>
    <property type="match status" value="1"/>
</dbReference>
<dbReference type="Gene3D" id="3.40.50.300">
    <property type="entry name" value="P-loop containing nucleotide triphosphate hydrolases"/>
    <property type="match status" value="2"/>
</dbReference>
<proteinExistence type="inferred from homology"/>
<organism evidence="8 9">
    <name type="scientific">Alkaliphilus hydrothermalis</name>
    <dbReference type="NCBI Taxonomy" id="1482730"/>
    <lineage>
        <taxon>Bacteria</taxon>
        <taxon>Bacillati</taxon>
        <taxon>Bacillota</taxon>
        <taxon>Clostridia</taxon>
        <taxon>Peptostreptococcales</taxon>
        <taxon>Natronincolaceae</taxon>
        <taxon>Alkaliphilus</taxon>
    </lineage>
</organism>
<dbReference type="Pfam" id="PF06470">
    <property type="entry name" value="SMC_hinge"/>
    <property type="match status" value="1"/>
</dbReference>
<dbReference type="Proteomes" id="UP001314796">
    <property type="component" value="Unassembled WGS sequence"/>
</dbReference>
<evidence type="ECO:0000313" key="9">
    <source>
        <dbReference type="Proteomes" id="UP001314796"/>
    </source>
</evidence>
<comment type="subunit">
    <text evidence="6">Homodimer.</text>
</comment>
<evidence type="ECO:0000256" key="5">
    <source>
        <dbReference type="ARBA" id="ARBA00023125"/>
    </source>
</evidence>
<evidence type="ECO:0000259" key="7">
    <source>
        <dbReference type="SMART" id="SM00968"/>
    </source>
</evidence>
<feature type="coiled-coil region" evidence="6">
    <location>
        <begin position="482"/>
        <end position="516"/>
    </location>
</feature>
<comment type="subcellular location">
    <subcellularLocation>
        <location evidence="6">Cytoplasm</location>
    </subcellularLocation>
</comment>
<dbReference type="InterPro" id="IPR027417">
    <property type="entry name" value="P-loop_NTPase"/>
</dbReference>
<protein>
    <recommendedName>
        <fullName evidence="6">Chromosome partition protein Smc</fullName>
    </recommendedName>
</protein>
<sequence length="1193" mass="136308">MYLKRLDIQGFKSFADKIDMHFEGGITGVVGPNGSGKSNISDSIRWVLGEQSPKSLRGSKMEDVIFAGTTSRRPVGMAEVSLTLDNTSQMLPIDYGEVTITRRVYRSGESEYYLNKSSCRLKDIRELLMDTGIGKEGYSIIGQGKIDEILSSKPEDRRLIFEEAAGIVKYKNRRDEAEKKLSSTKDNLSRVADILHELENQLEPLRRQSNKAKKYKDLRNGLIKLEVNLFIQEIDKIDGDLKMLLEQIESIKDSIEQQTKIKLQHQGSMEKINNQLKQQEEEFGQIQNQYYQSENSIKSKEGIISLNQEKITHNDENLHRIRLEIDNIQQSEKTASEELERKLQALEAKGEELESLKKHLTTKISQYEAQTKVNSSKEEDLEKSKALIIDTLNEISDKKSELNSLRTLIKTMDDRLQQVQGEVKRYQDQVKANGAHMTQLENDLIEIEELIRNTESEGTKVLKSRGELEKNLYQVTKDLNERNNQLNHKKSRKNLLEELEKEHDGFNKSVKNILTACEKNPHLGRGIHGVVADLIKVPKGYELAIETALGAAIQNIVSESEEDGKRIIDHMKHNNLGRITILPISALQPRGIHKDEKEMINDCKEVQVAFDLVEVDEKFQGVFSNLLSRVLIVPNLDIGIQVARKLQHRFKIVTIDGDVLNIGGSMTGGSAQKQGSGILGRKRELEDLTELIDVLNKEIEERRQKLDEIQNQHTEINRIISEINQRQQENRIKEVTIKNKLEQIMAEKQQLMKTLQQFTQEVGQLESVKMDSEEKLKVRDSEICLLESKISDTQQQVSYFHKDLQSEKGLLEAINNEITQDKVKVAGIEGEKNALLLEIDGLKKSIRNYKELIYDKEKGIGQHREKNHQLQEALEKQAEELNQLKLLAEELNAQMKNLKVRKNEILKSETEVKRKLGHVEKVIGELQESSHKLDLRRTRLEMQQQSFYNKLWEEYELTYNSAQGYKEEISDLGQVQREIKKYKDEIKFLGSINLEAIDEYDKVKERYEFMKQQQGDLVEAKDSLADVIKEMEKTMAKQFLEQFEIIKKNFNEVFAKLFGGGKADLILEANGDILNCGIDINAQPPGKKLQNLSLLSGGERALTAISLLFAILLVKPSPFCILDEIEAALDDANVKRFASFLKELSETTQFIVVTHRKGTMEMADVLYGVTMEEEGVSKLVSVKLTDNNEVIAS</sequence>
<keyword evidence="2 6" id="KW-0547">Nucleotide-binding</keyword>
<dbReference type="SUPFAM" id="SSF75553">
    <property type="entry name" value="Smc hinge domain"/>
    <property type="match status" value="1"/>
</dbReference>
<dbReference type="Gene3D" id="1.20.1060.20">
    <property type="match status" value="1"/>
</dbReference>
<reference evidence="8 9" key="1">
    <citation type="submission" date="2021-01" db="EMBL/GenBank/DDBJ databases">
        <title>Genomic Encyclopedia of Type Strains, Phase IV (KMG-IV): sequencing the most valuable type-strain genomes for metagenomic binning, comparative biology and taxonomic classification.</title>
        <authorList>
            <person name="Goeker M."/>
        </authorList>
    </citation>
    <scope>NUCLEOTIDE SEQUENCE [LARGE SCALE GENOMIC DNA]</scope>
    <source>
        <strain evidence="8 9">DSM 25890</strain>
    </source>
</reference>
<dbReference type="InterPro" id="IPR011890">
    <property type="entry name" value="SMC_prok"/>
</dbReference>
<keyword evidence="1 6" id="KW-0963">Cytoplasm</keyword>
<feature type="coiled-coil region" evidence="6">
    <location>
        <begin position="832"/>
        <end position="908"/>
    </location>
</feature>
<feature type="coiled-coil region" evidence="6">
    <location>
        <begin position="329"/>
        <end position="370"/>
    </location>
</feature>
<keyword evidence="4 6" id="KW-0175">Coiled coil</keyword>
<keyword evidence="9" id="KW-1185">Reference proteome</keyword>
<comment type="similarity">
    <text evidence="6">Belongs to the SMC family.</text>
</comment>
<keyword evidence="3 6" id="KW-0067">ATP-binding</keyword>
<feature type="domain" description="SMC hinge" evidence="7">
    <location>
        <begin position="525"/>
        <end position="643"/>
    </location>
</feature>
<feature type="coiled-coil region" evidence="6">
    <location>
        <begin position="678"/>
        <end position="775"/>
    </location>
</feature>
<dbReference type="SUPFAM" id="SSF52540">
    <property type="entry name" value="P-loop containing nucleoside triphosphate hydrolases"/>
    <property type="match status" value="1"/>
</dbReference>
<dbReference type="CDD" id="cd03278">
    <property type="entry name" value="ABC_SMC_barmotin"/>
    <property type="match status" value="2"/>
</dbReference>
<dbReference type="PANTHER" id="PTHR43977">
    <property type="entry name" value="STRUCTURAL MAINTENANCE OF CHROMOSOMES PROTEIN 3"/>
    <property type="match status" value="1"/>
</dbReference>
<feature type="binding site" evidence="6">
    <location>
        <begin position="32"/>
        <end position="39"/>
    </location>
    <ligand>
        <name>ATP</name>
        <dbReference type="ChEBI" id="CHEBI:30616"/>
    </ligand>
</feature>
<evidence type="ECO:0000256" key="1">
    <source>
        <dbReference type="ARBA" id="ARBA00022490"/>
    </source>
</evidence>
<feature type="coiled-coil region" evidence="6">
    <location>
        <begin position="241"/>
        <end position="289"/>
    </location>
</feature>
<dbReference type="InterPro" id="IPR010935">
    <property type="entry name" value="SMC_hinge"/>
</dbReference>
<dbReference type="EMBL" id="JAFBEE010000001">
    <property type="protein sequence ID" value="MBM7613629.1"/>
    <property type="molecule type" value="Genomic_DNA"/>
</dbReference>
<dbReference type="HAMAP" id="MF_01894">
    <property type="entry name" value="Smc_prok"/>
    <property type="match status" value="1"/>
</dbReference>
<dbReference type="Pfam" id="PF02463">
    <property type="entry name" value="SMC_N"/>
    <property type="match status" value="1"/>
</dbReference>
<feature type="coiled-coil region" evidence="6">
    <location>
        <begin position="167"/>
        <end position="215"/>
    </location>
</feature>
<feature type="coiled-coil region" evidence="6">
    <location>
        <begin position="965"/>
        <end position="1037"/>
    </location>
</feature>
<dbReference type="InterPro" id="IPR003395">
    <property type="entry name" value="RecF/RecN/SMC_N"/>
</dbReference>
<dbReference type="NCBIfam" id="TIGR02168">
    <property type="entry name" value="SMC_prok_B"/>
    <property type="match status" value="1"/>
</dbReference>
<dbReference type="InterPro" id="IPR024704">
    <property type="entry name" value="SMC"/>
</dbReference>
<accession>A0ABS2NM22</accession>
<name>A0ABS2NM22_9FIRM</name>
<evidence type="ECO:0000313" key="8">
    <source>
        <dbReference type="EMBL" id="MBM7613629.1"/>
    </source>
</evidence>
<comment type="function">
    <text evidence="6">Required for chromosome condensation and partitioning.</text>
</comment>
<gene>
    <name evidence="6" type="primary">smc</name>
    <name evidence="8" type="ORF">JOC73_000137</name>
</gene>
<evidence type="ECO:0000256" key="2">
    <source>
        <dbReference type="ARBA" id="ARBA00022741"/>
    </source>
</evidence>
<feature type="coiled-coil region" evidence="6">
    <location>
        <begin position="402"/>
        <end position="457"/>
    </location>
</feature>
<evidence type="ECO:0000256" key="6">
    <source>
        <dbReference type="HAMAP-Rule" id="MF_01894"/>
    </source>
</evidence>